<sequence length="505" mass="53074">MNRTRYCSTCRALLSAGAAICGECGARYQESPYERRATDAPAAWFQRPLTTRRDDPRQQELTREPADEIELISRKSMLPGEPGTTALRPAEQYDQMMVTQSPMLQRAPGAPTGQPGGPGSPAPSSDVQADGASSTGELEAPLDGCVPAAPAKRVAAALIDGVIFGVLTIPLLIGIILLARQDPVSMLAAILTGLGVALPVAYALVMIWLTGSKGFSLGKLASGLRITRRSDGGGIGVLRALGRGALYGVLTWLIGLTVFLDPRKQLRGFHDRAVGSVVVDIRAGRDPMVPRADYFERPADTQYLGAASLEVSAHDNLLTEPGAAWRDSPAPETPLAGPAWSAPFAPVPVAQSAPHEPVGDAWARPADDIVAPACPSAAVEPDEDLEQSRSPWARTPVATKLRLTTDDGASSIVGAAVVVGRNPSGEQHEETVVLKDETRSVSKTHLRIDASGDDLVVTDLGSTNGSTILGEDGSHEDLVPHESAVVPAGTTLALGDRTLTVEEEQ</sequence>
<evidence type="ECO:0000313" key="11">
    <source>
        <dbReference type="Proteomes" id="UP000218598"/>
    </source>
</evidence>
<dbReference type="GeneID" id="95325991"/>
<keyword evidence="2" id="KW-1003">Cell membrane</keyword>
<dbReference type="SMART" id="SM00240">
    <property type="entry name" value="FHA"/>
    <property type="match status" value="1"/>
</dbReference>
<feature type="transmembrane region" description="Helical" evidence="8">
    <location>
        <begin position="186"/>
        <end position="209"/>
    </location>
</feature>
<evidence type="ECO:0000256" key="4">
    <source>
        <dbReference type="ARBA" id="ARBA00022692"/>
    </source>
</evidence>
<dbReference type="Proteomes" id="UP000218598">
    <property type="component" value="Unassembled WGS sequence"/>
</dbReference>
<dbReference type="AlphaFoldDB" id="A0A2A3YIL5"/>
<dbReference type="PANTHER" id="PTHR36115:SF6">
    <property type="entry name" value="PROLINE-RICH ANTIGEN HOMOLOG"/>
    <property type="match status" value="1"/>
</dbReference>
<keyword evidence="3" id="KW-0597">Phosphoprotein</keyword>
<dbReference type="InterPro" id="IPR008984">
    <property type="entry name" value="SMAD_FHA_dom_sf"/>
</dbReference>
<evidence type="ECO:0000256" key="3">
    <source>
        <dbReference type="ARBA" id="ARBA00022553"/>
    </source>
</evidence>
<dbReference type="Gene3D" id="2.60.200.20">
    <property type="match status" value="1"/>
</dbReference>
<dbReference type="PROSITE" id="PS50006">
    <property type="entry name" value="FHA_DOMAIN"/>
    <property type="match status" value="1"/>
</dbReference>
<keyword evidence="6 8" id="KW-0472">Membrane</keyword>
<organism evidence="10 11">
    <name type="scientific">Brachybacterium alimentarium</name>
    <dbReference type="NCBI Taxonomy" id="47845"/>
    <lineage>
        <taxon>Bacteria</taxon>
        <taxon>Bacillati</taxon>
        <taxon>Actinomycetota</taxon>
        <taxon>Actinomycetes</taxon>
        <taxon>Micrococcales</taxon>
        <taxon>Dermabacteraceae</taxon>
        <taxon>Brachybacterium</taxon>
    </lineage>
</organism>
<feature type="region of interest" description="Disordered" evidence="7">
    <location>
        <begin position="105"/>
        <end position="139"/>
    </location>
</feature>
<evidence type="ECO:0000313" key="10">
    <source>
        <dbReference type="EMBL" id="PCC39137.1"/>
    </source>
</evidence>
<keyword evidence="11" id="KW-1185">Reference proteome</keyword>
<evidence type="ECO:0000256" key="6">
    <source>
        <dbReference type="ARBA" id="ARBA00023136"/>
    </source>
</evidence>
<keyword evidence="4 8" id="KW-0812">Transmembrane</keyword>
<protein>
    <recommendedName>
        <fullName evidence="9">FHA domain-containing protein</fullName>
    </recommendedName>
</protein>
<dbReference type="EMBL" id="NRGR01000016">
    <property type="protein sequence ID" value="PCC39137.1"/>
    <property type="molecule type" value="Genomic_DNA"/>
</dbReference>
<dbReference type="OrthoDB" id="3254248at2"/>
<reference evidence="10 11" key="1">
    <citation type="journal article" date="2017" name="Elife">
        <title>Extensive horizontal gene transfer in cheese-associated bacteria.</title>
        <authorList>
            <person name="Bonham K.S."/>
            <person name="Wolfe B.E."/>
            <person name="Dutton R.J."/>
        </authorList>
    </citation>
    <scope>NUCLEOTIDE SEQUENCE [LARGE SCALE GENOMIC DNA]</scope>
    <source>
        <strain evidence="10 11">341_9</strain>
    </source>
</reference>
<dbReference type="Pfam" id="PF00498">
    <property type="entry name" value="FHA"/>
    <property type="match status" value="1"/>
</dbReference>
<feature type="transmembrane region" description="Helical" evidence="8">
    <location>
        <begin position="240"/>
        <end position="260"/>
    </location>
</feature>
<dbReference type="RefSeq" id="WP_096163396.1">
    <property type="nucleotide sequence ID" value="NZ_BAAAIQ010000009.1"/>
</dbReference>
<dbReference type="InterPro" id="IPR051791">
    <property type="entry name" value="Pra-immunoreactive"/>
</dbReference>
<gene>
    <name evidence="10" type="ORF">CIK66_09630</name>
</gene>
<evidence type="ECO:0000256" key="2">
    <source>
        <dbReference type="ARBA" id="ARBA00022475"/>
    </source>
</evidence>
<keyword evidence="5 8" id="KW-1133">Transmembrane helix</keyword>
<evidence type="ECO:0000256" key="8">
    <source>
        <dbReference type="SAM" id="Phobius"/>
    </source>
</evidence>
<evidence type="ECO:0000256" key="7">
    <source>
        <dbReference type="SAM" id="MobiDB-lite"/>
    </source>
</evidence>
<dbReference type="InterPro" id="IPR000253">
    <property type="entry name" value="FHA_dom"/>
</dbReference>
<feature type="transmembrane region" description="Helical" evidence="8">
    <location>
        <begin position="154"/>
        <end position="179"/>
    </location>
</feature>
<dbReference type="Pfam" id="PF06271">
    <property type="entry name" value="RDD"/>
    <property type="match status" value="1"/>
</dbReference>
<dbReference type="CDD" id="cd00060">
    <property type="entry name" value="FHA"/>
    <property type="match status" value="1"/>
</dbReference>
<evidence type="ECO:0000256" key="1">
    <source>
        <dbReference type="ARBA" id="ARBA00004651"/>
    </source>
</evidence>
<feature type="domain" description="FHA" evidence="9">
    <location>
        <begin position="417"/>
        <end position="468"/>
    </location>
</feature>
<evidence type="ECO:0000256" key="5">
    <source>
        <dbReference type="ARBA" id="ARBA00022989"/>
    </source>
</evidence>
<dbReference type="GO" id="GO:0005886">
    <property type="term" value="C:plasma membrane"/>
    <property type="evidence" value="ECO:0007669"/>
    <property type="project" value="UniProtKB-SubCell"/>
</dbReference>
<evidence type="ECO:0000259" key="9">
    <source>
        <dbReference type="PROSITE" id="PS50006"/>
    </source>
</evidence>
<name>A0A2A3YIL5_9MICO</name>
<accession>A0A2A3YIL5</accession>
<comment type="subcellular location">
    <subcellularLocation>
        <location evidence="1">Cell membrane</location>
        <topology evidence="1">Multi-pass membrane protein</topology>
    </subcellularLocation>
</comment>
<comment type="caution">
    <text evidence="10">The sequence shown here is derived from an EMBL/GenBank/DDBJ whole genome shotgun (WGS) entry which is preliminary data.</text>
</comment>
<proteinExistence type="predicted"/>
<dbReference type="SUPFAM" id="SSF49879">
    <property type="entry name" value="SMAD/FHA domain"/>
    <property type="match status" value="1"/>
</dbReference>
<dbReference type="PANTHER" id="PTHR36115">
    <property type="entry name" value="PROLINE-RICH ANTIGEN HOMOLOG-RELATED"/>
    <property type="match status" value="1"/>
</dbReference>
<dbReference type="InterPro" id="IPR010432">
    <property type="entry name" value="RDD"/>
</dbReference>